<dbReference type="InterPro" id="IPR001451">
    <property type="entry name" value="Hexapep"/>
</dbReference>
<dbReference type="Gene3D" id="2.160.10.10">
    <property type="entry name" value="Hexapeptide repeat proteins"/>
    <property type="match status" value="1"/>
</dbReference>
<evidence type="ECO:0008006" key="3">
    <source>
        <dbReference type="Google" id="ProtNLM"/>
    </source>
</evidence>
<dbReference type="Proteomes" id="UP000051952">
    <property type="component" value="Unassembled WGS sequence"/>
</dbReference>
<evidence type="ECO:0000313" key="1">
    <source>
        <dbReference type="EMBL" id="CUI14080.1"/>
    </source>
</evidence>
<dbReference type="VEuPathDB" id="TriTrypDB:BSAL_69155"/>
<proteinExistence type="predicted"/>
<keyword evidence="2" id="KW-1185">Reference proteome</keyword>
<accession>A0A0S4KEG1</accession>
<dbReference type="InterPro" id="IPR011004">
    <property type="entry name" value="Trimer_LpxA-like_sf"/>
</dbReference>
<sequence>MFVVPDMNWIKKGVYLRTLVSRHLLYFYDDDECVPQHMHTLSHCFEGNGIFFSSPEGKERKNKKVKMASVVGSTSHLAFMMKDVGQKLTIWAHYLKSHRVPVPVLRHQNVRVYRHMMPWVQDCGFIAPSAMVMGNVVLGHDTVIFYHAIVRNFHTKEATHIGDHTAVMDRVSFLGQVQVGSNSYIGQGATLDCCNIGEGVYIGAGAAIALGAVIENGAMIAPGSVVDKDTRVPAGELWAGVPAVKVGEVTPEQHSEVHHIVHEQVRIAKEHSHAIHDHEHATEELGKEWLDNAIQMMEAQQREVKVHTSVDIPIEAKRFLQPRVHFRRPEMHMRMSYPVNRVAPWMTKFADQCANV</sequence>
<gene>
    <name evidence="1" type="ORF">BSAL_69155</name>
</gene>
<protein>
    <recommendedName>
        <fullName evidence="3">Bacterial transferase hexapeptide repeat protein</fullName>
    </recommendedName>
</protein>
<evidence type="ECO:0000313" key="2">
    <source>
        <dbReference type="Proteomes" id="UP000051952"/>
    </source>
</evidence>
<dbReference type="PANTHER" id="PTHR13061:SF40">
    <property type="match status" value="1"/>
</dbReference>
<dbReference type="InterPro" id="IPR050484">
    <property type="entry name" value="Transf_Hexapept/Carb_Anhydrase"/>
</dbReference>
<reference evidence="2" key="1">
    <citation type="submission" date="2015-09" db="EMBL/GenBank/DDBJ databases">
        <authorList>
            <consortium name="Pathogen Informatics"/>
        </authorList>
    </citation>
    <scope>NUCLEOTIDE SEQUENCE [LARGE SCALE GENOMIC DNA]</scope>
    <source>
        <strain evidence="2">Lake Konstanz</strain>
    </source>
</reference>
<name>A0A0S4KEG1_BODSA</name>
<dbReference type="OMA" id="HTKEATH"/>
<dbReference type="AlphaFoldDB" id="A0A0S4KEG1"/>
<dbReference type="PANTHER" id="PTHR13061">
    <property type="entry name" value="DYNACTIN SUBUNIT P25"/>
    <property type="match status" value="1"/>
</dbReference>
<dbReference type="Pfam" id="PF00132">
    <property type="entry name" value="Hexapep"/>
    <property type="match status" value="1"/>
</dbReference>
<organism evidence="1 2">
    <name type="scientific">Bodo saltans</name>
    <name type="common">Flagellated protozoan</name>
    <dbReference type="NCBI Taxonomy" id="75058"/>
    <lineage>
        <taxon>Eukaryota</taxon>
        <taxon>Discoba</taxon>
        <taxon>Euglenozoa</taxon>
        <taxon>Kinetoplastea</taxon>
        <taxon>Metakinetoplastina</taxon>
        <taxon>Eubodonida</taxon>
        <taxon>Bodonidae</taxon>
        <taxon>Bodo</taxon>
    </lineage>
</organism>
<dbReference type="SUPFAM" id="SSF51161">
    <property type="entry name" value="Trimeric LpxA-like enzymes"/>
    <property type="match status" value="1"/>
</dbReference>
<dbReference type="EMBL" id="CYKH01000486">
    <property type="protein sequence ID" value="CUI14080.1"/>
    <property type="molecule type" value="Genomic_DNA"/>
</dbReference>
<dbReference type="OrthoDB" id="25818at2759"/>